<keyword evidence="2" id="KW-1185">Reference proteome</keyword>
<reference evidence="1" key="1">
    <citation type="submission" date="2023-07" db="EMBL/GenBank/DDBJ databases">
        <title>Brevundimonas soil sp. nov., isolated from the soil of chemical plant.</title>
        <authorList>
            <person name="Wu N."/>
        </authorList>
    </citation>
    <scope>NUCLEOTIDE SEQUENCE</scope>
    <source>
        <strain evidence="1">XZ-24</strain>
    </source>
</reference>
<proteinExistence type="predicted"/>
<dbReference type="RefSeq" id="WP_302108517.1">
    <property type="nucleotide sequence ID" value="NZ_JAUKTR010000001.1"/>
</dbReference>
<sequence length="401" mass="41917">MIEALKVLFGQAGADAMTAASALELAPLELLSAQAAGAKPLAATAVLREQARRTGRQAPLDRAESLAEREIAGARGRRLRAARLDLARTLMLRAELFGLSAVRERLEAAITACGGNRLTPVEAAALAGLVGRKAALDAYAEETAEGLLAAGALLDAACEKLRPLRATEPDAAEALLARSGLAFIAGVKLGQPELLDQAGEDLRLIVEENDEDLRPLTRARALALCGAGLSFLSEWAGDDAGVERGLALMEAAAEVFTEDHSPLDAVAVNLSLGLALERAGADGLAHLSRAALGAGGDGAHVELRARAAWLDARLSRAARDPARAQRLKRELVTGLGAPRSQAQRLRWAIDQIALARLSGERRPGADMALLEAEDILKEADLFDLARRAGAELKAPQGSAAP</sequence>
<evidence type="ECO:0000313" key="1">
    <source>
        <dbReference type="EMBL" id="MDO1558095.1"/>
    </source>
</evidence>
<accession>A0ABT8SJ63</accession>
<protein>
    <submittedName>
        <fullName evidence="1">Uncharacterized protein</fullName>
    </submittedName>
</protein>
<organism evidence="1 2">
    <name type="scientific">Peiella sedimenti</name>
    <dbReference type="NCBI Taxonomy" id="3061083"/>
    <lineage>
        <taxon>Bacteria</taxon>
        <taxon>Pseudomonadati</taxon>
        <taxon>Pseudomonadota</taxon>
        <taxon>Alphaproteobacteria</taxon>
        <taxon>Caulobacterales</taxon>
        <taxon>Caulobacteraceae</taxon>
        <taxon>Peiella</taxon>
    </lineage>
</organism>
<name>A0ABT8SJ63_9CAUL</name>
<dbReference type="EMBL" id="JAUKTR010000001">
    <property type="protein sequence ID" value="MDO1558095.1"/>
    <property type="molecule type" value="Genomic_DNA"/>
</dbReference>
<gene>
    <name evidence="1" type="ORF">Q0812_01460</name>
</gene>
<evidence type="ECO:0000313" key="2">
    <source>
        <dbReference type="Proteomes" id="UP001169063"/>
    </source>
</evidence>
<dbReference type="Proteomes" id="UP001169063">
    <property type="component" value="Unassembled WGS sequence"/>
</dbReference>
<comment type="caution">
    <text evidence="1">The sequence shown here is derived from an EMBL/GenBank/DDBJ whole genome shotgun (WGS) entry which is preliminary data.</text>
</comment>